<dbReference type="EMBL" id="JOJR01000165">
    <property type="protein sequence ID" value="RCN43226.1"/>
    <property type="molecule type" value="Genomic_DNA"/>
</dbReference>
<name>A0A368GFR7_ANCCA</name>
<evidence type="ECO:0000313" key="2">
    <source>
        <dbReference type="EMBL" id="RCN43226.1"/>
    </source>
</evidence>
<reference evidence="2 3" key="1">
    <citation type="submission" date="2014-10" db="EMBL/GenBank/DDBJ databases">
        <title>Draft genome of the hookworm Ancylostoma caninum.</title>
        <authorList>
            <person name="Mitreva M."/>
        </authorList>
    </citation>
    <scope>NUCLEOTIDE SEQUENCE [LARGE SCALE GENOMIC DNA]</scope>
    <source>
        <strain evidence="2 3">Baltimore</strain>
    </source>
</reference>
<sequence length="46" mass="5436">MHLKCDLNPSTSSNRVPLKRKKDNVDQLMKKSRADHHENDSDFSRR</sequence>
<feature type="compositionally biased region" description="Basic and acidic residues" evidence="1">
    <location>
        <begin position="35"/>
        <end position="46"/>
    </location>
</feature>
<proteinExistence type="predicted"/>
<gene>
    <name evidence="2" type="ORF">ANCCAN_10801</name>
</gene>
<evidence type="ECO:0000256" key="1">
    <source>
        <dbReference type="SAM" id="MobiDB-lite"/>
    </source>
</evidence>
<dbReference type="AlphaFoldDB" id="A0A368GFR7"/>
<evidence type="ECO:0000313" key="3">
    <source>
        <dbReference type="Proteomes" id="UP000252519"/>
    </source>
</evidence>
<dbReference type="Proteomes" id="UP000252519">
    <property type="component" value="Unassembled WGS sequence"/>
</dbReference>
<keyword evidence="3" id="KW-1185">Reference proteome</keyword>
<protein>
    <submittedName>
        <fullName evidence="2">Uncharacterized protein</fullName>
    </submittedName>
</protein>
<organism evidence="2 3">
    <name type="scientific">Ancylostoma caninum</name>
    <name type="common">Dog hookworm</name>
    <dbReference type="NCBI Taxonomy" id="29170"/>
    <lineage>
        <taxon>Eukaryota</taxon>
        <taxon>Metazoa</taxon>
        <taxon>Ecdysozoa</taxon>
        <taxon>Nematoda</taxon>
        <taxon>Chromadorea</taxon>
        <taxon>Rhabditida</taxon>
        <taxon>Rhabditina</taxon>
        <taxon>Rhabditomorpha</taxon>
        <taxon>Strongyloidea</taxon>
        <taxon>Ancylostomatidae</taxon>
        <taxon>Ancylostomatinae</taxon>
        <taxon>Ancylostoma</taxon>
    </lineage>
</organism>
<feature type="region of interest" description="Disordered" evidence="1">
    <location>
        <begin position="1"/>
        <end position="46"/>
    </location>
</feature>
<accession>A0A368GFR7</accession>
<comment type="caution">
    <text evidence="2">The sequence shown here is derived from an EMBL/GenBank/DDBJ whole genome shotgun (WGS) entry which is preliminary data.</text>
</comment>